<reference evidence="19" key="1">
    <citation type="submission" date="2022-01" db="EMBL/GenBank/DDBJ databases">
        <authorList>
            <person name="King R."/>
        </authorList>
    </citation>
    <scope>NUCLEOTIDE SEQUENCE</scope>
</reference>
<dbReference type="EMBL" id="OV651822">
    <property type="protein sequence ID" value="CAH1100789.1"/>
    <property type="molecule type" value="Genomic_DNA"/>
</dbReference>
<evidence type="ECO:0000313" key="19">
    <source>
        <dbReference type="EMBL" id="CAH1100789.1"/>
    </source>
</evidence>
<evidence type="ECO:0000256" key="16">
    <source>
        <dbReference type="ARBA" id="ARBA00068317"/>
    </source>
</evidence>
<evidence type="ECO:0000256" key="14">
    <source>
        <dbReference type="ARBA" id="ARBA00052542"/>
    </source>
</evidence>
<proteinExistence type="inferred from homology"/>
<comment type="subcellular location">
    <subcellularLocation>
        <location evidence="1">Mitochondrion matrix</location>
    </subcellularLocation>
</comment>
<evidence type="ECO:0000256" key="7">
    <source>
        <dbReference type="ARBA" id="ARBA00022990"/>
    </source>
</evidence>
<keyword evidence="8" id="KW-0443">Lipid metabolism</keyword>
<comment type="catalytic activity">
    <reaction evidence="14">
        <text>(3Z)-octenoyl-CoA = (2E)-octenoyl-CoA</text>
        <dbReference type="Rhea" id="RHEA:46044"/>
        <dbReference type="ChEBI" id="CHEBI:62242"/>
        <dbReference type="ChEBI" id="CHEBI:85640"/>
    </reaction>
    <physiologicalReaction direction="left-to-right" evidence="14">
        <dbReference type="Rhea" id="RHEA:46045"/>
    </physiologicalReaction>
</comment>
<comment type="function">
    <text evidence="15">Key enzyme of fatty acid beta-oxidation. Able to isomerize both 3-cis (3Z) and 3-trans (3E) double bonds into the 2-trans (2E) form in a range of enoyl-CoA species, with a preference for (3Z)-enoyl-CoAs over (3E)-enoyl-CoAs. The catalytic efficiency of this enzyme is not affected by the fatty acyl chain length.</text>
</comment>
<protein>
    <recommendedName>
        <fullName evidence="16">Enoyl-CoA delta isomerase 1, mitochondrial</fullName>
    </recommendedName>
    <alternativeName>
        <fullName evidence="17">3,2-trans-enoyl-CoA isomerase</fullName>
    </alternativeName>
</protein>
<keyword evidence="9" id="KW-0496">Mitochondrion</keyword>
<evidence type="ECO:0000256" key="11">
    <source>
        <dbReference type="ARBA" id="ARBA00050938"/>
    </source>
</evidence>
<dbReference type="AlphaFoldDB" id="A0A9P0G3N5"/>
<evidence type="ECO:0000256" key="2">
    <source>
        <dbReference type="ARBA" id="ARBA00005005"/>
    </source>
</evidence>
<evidence type="ECO:0000256" key="13">
    <source>
        <dbReference type="ARBA" id="ARBA00052376"/>
    </source>
</evidence>
<keyword evidence="10" id="KW-0413">Isomerase</keyword>
<dbReference type="Gene3D" id="3.90.226.10">
    <property type="entry name" value="2-enoyl-CoA Hydratase, Chain A, domain 1"/>
    <property type="match status" value="1"/>
</dbReference>
<keyword evidence="20" id="KW-1185">Reference proteome</keyword>
<dbReference type="CDD" id="cd06558">
    <property type="entry name" value="crotonase-like"/>
    <property type="match status" value="1"/>
</dbReference>
<keyword evidence="5" id="KW-0276">Fatty acid metabolism</keyword>
<comment type="similarity">
    <text evidence="3 18">Belongs to the enoyl-CoA hydratase/isomerase family.</text>
</comment>
<organism evidence="19 20">
    <name type="scientific">Psylliodes chrysocephalus</name>
    <dbReference type="NCBI Taxonomy" id="3402493"/>
    <lineage>
        <taxon>Eukaryota</taxon>
        <taxon>Metazoa</taxon>
        <taxon>Ecdysozoa</taxon>
        <taxon>Arthropoda</taxon>
        <taxon>Hexapoda</taxon>
        <taxon>Insecta</taxon>
        <taxon>Pterygota</taxon>
        <taxon>Neoptera</taxon>
        <taxon>Endopterygota</taxon>
        <taxon>Coleoptera</taxon>
        <taxon>Polyphaga</taxon>
        <taxon>Cucujiformia</taxon>
        <taxon>Chrysomeloidea</taxon>
        <taxon>Chrysomelidae</taxon>
        <taxon>Galerucinae</taxon>
        <taxon>Alticini</taxon>
        <taxon>Psylliodes</taxon>
    </lineage>
</organism>
<accession>A0A9P0G3N5</accession>
<dbReference type="Proteomes" id="UP001153636">
    <property type="component" value="Chromosome 10"/>
</dbReference>
<evidence type="ECO:0000256" key="8">
    <source>
        <dbReference type="ARBA" id="ARBA00023098"/>
    </source>
</evidence>
<dbReference type="InterPro" id="IPR001753">
    <property type="entry name" value="Enoyl-CoA_hydra/iso"/>
</dbReference>
<evidence type="ECO:0000256" key="6">
    <source>
        <dbReference type="ARBA" id="ARBA00022946"/>
    </source>
</evidence>
<dbReference type="GO" id="GO:0004165">
    <property type="term" value="F:delta(3)-delta(2)-enoyl-CoA isomerase activity"/>
    <property type="evidence" value="ECO:0007669"/>
    <property type="project" value="UniProtKB-EC"/>
</dbReference>
<dbReference type="SUPFAM" id="SSF52096">
    <property type="entry name" value="ClpP/crotonase"/>
    <property type="match status" value="1"/>
</dbReference>
<dbReference type="Gene3D" id="6.10.250.170">
    <property type="match status" value="1"/>
</dbReference>
<dbReference type="InterPro" id="IPR029045">
    <property type="entry name" value="ClpP/crotonase-like_dom_sf"/>
</dbReference>
<dbReference type="GO" id="GO:0005759">
    <property type="term" value="C:mitochondrial matrix"/>
    <property type="evidence" value="ECO:0007669"/>
    <property type="project" value="UniProtKB-SubCell"/>
</dbReference>
<evidence type="ECO:0000256" key="9">
    <source>
        <dbReference type="ARBA" id="ARBA00023128"/>
    </source>
</evidence>
<keyword evidence="6" id="KW-0809">Transit peptide</keyword>
<dbReference type="Pfam" id="PF00378">
    <property type="entry name" value="ECH_1"/>
    <property type="match status" value="1"/>
</dbReference>
<gene>
    <name evidence="19" type="ORF">PSYICH_LOCUS1667</name>
</gene>
<evidence type="ECO:0000256" key="1">
    <source>
        <dbReference type="ARBA" id="ARBA00004305"/>
    </source>
</evidence>
<dbReference type="FunFam" id="3.90.226.10:FF:000034">
    <property type="entry name" value="Enoyl-CoA delta isomerase 1"/>
    <property type="match status" value="1"/>
</dbReference>
<comment type="catalytic activity">
    <reaction evidence="12">
        <text>(2E)-tetradecenoyl-CoA = (3Z)-tetradecenoyl-CoA</text>
        <dbReference type="Rhea" id="RHEA:29847"/>
        <dbReference type="ChEBI" id="CHEBI:61405"/>
        <dbReference type="ChEBI" id="CHEBI:61968"/>
    </reaction>
    <physiologicalReaction direction="right-to-left" evidence="12">
        <dbReference type="Rhea" id="RHEA:29849"/>
    </physiologicalReaction>
</comment>
<dbReference type="PANTHER" id="PTHR11941">
    <property type="entry name" value="ENOYL-COA HYDRATASE-RELATED"/>
    <property type="match status" value="1"/>
</dbReference>
<sequence length="289" mass="32897">MFKGICRETHNGNMVTKILKIPKFFTCIRNFSSENVLVEVNNKTNTAILRLSRPPVNGLNLEVLNEFESLLSQLEQQKVNGVIITSNKEGILTGGIDIAELQTIDQRRLKKYWTTFRDTFLKLYNTPLLTVAVINGHSPAGGCLFSTACDYRVMTRNYNIGGNETQLGLVAPIWFMDRVADLIGHRQAELAFTQGKLFSTDEAHKLGLIDEIVENTAEGLSKAQIIINSFANVPKKAREISKRFTRQQFLDKMIRDTDDDIRHFVNHIGSNETQKIIEQYMQKLKSKRF</sequence>
<comment type="subunit">
    <text evidence="4">Homotrimer.</text>
</comment>
<dbReference type="PANTHER" id="PTHR11941:SF45">
    <property type="entry name" value="ENOYL-COA DELTA ISOMERASE 1, MITOCHONDRIAL"/>
    <property type="match status" value="1"/>
</dbReference>
<comment type="catalytic activity">
    <reaction evidence="13">
        <text>(3Z)-dodecenoyl-CoA = (2E)-dodecenoyl-CoA</text>
        <dbReference type="Rhea" id="RHEA:23716"/>
        <dbReference type="ChEBI" id="CHEBI:57330"/>
        <dbReference type="ChEBI" id="CHEBI:58543"/>
        <dbReference type="EC" id="5.3.3.8"/>
    </reaction>
    <physiologicalReaction direction="left-to-right" evidence="13">
        <dbReference type="Rhea" id="RHEA:23717"/>
    </physiologicalReaction>
</comment>
<evidence type="ECO:0000256" key="17">
    <source>
        <dbReference type="ARBA" id="ARBA00083575"/>
    </source>
</evidence>
<evidence type="ECO:0000256" key="4">
    <source>
        <dbReference type="ARBA" id="ARBA00011233"/>
    </source>
</evidence>
<dbReference type="GO" id="GO:0006635">
    <property type="term" value="P:fatty acid beta-oxidation"/>
    <property type="evidence" value="ECO:0007669"/>
    <property type="project" value="TreeGrafter"/>
</dbReference>
<evidence type="ECO:0000313" key="20">
    <source>
        <dbReference type="Proteomes" id="UP001153636"/>
    </source>
</evidence>
<name>A0A9P0G3N5_9CUCU</name>
<dbReference type="PROSITE" id="PS00166">
    <property type="entry name" value="ENOYL_COA_HYDRATASE"/>
    <property type="match status" value="1"/>
</dbReference>
<comment type="pathway">
    <text evidence="2">Lipid metabolism; fatty acid beta-oxidation.</text>
</comment>
<evidence type="ECO:0000256" key="12">
    <source>
        <dbReference type="ARBA" id="ARBA00051293"/>
    </source>
</evidence>
<dbReference type="InterPro" id="IPR018376">
    <property type="entry name" value="Enoyl-CoA_hyd/isom_CS"/>
</dbReference>
<evidence type="ECO:0000256" key="15">
    <source>
        <dbReference type="ARBA" id="ARBA00056147"/>
    </source>
</evidence>
<evidence type="ECO:0000256" key="18">
    <source>
        <dbReference type="RuleBase" id="RU003707"/>
    </source>
</evidence>
<evidence type="ECO:0000256" key="3">
    <source>
        <dbReference type="ARBA" id="ARBA00005254"/>
    </source>
</evidence>
<dbReference type="OrthoDB" id="1696280at2759"/>
<keyword evidence="7" id="KW-0007">Acetylation</keyword>
<evidence type="ECO:0000256" key="5">
    <source>
        <dbReference type="ARBA" id="ARBA00022832"/>
    </source>
</evidence>
<evidence type="ECO:0000256" key="10">
    <source>
        <dbReference type="ARBA" id="ARBA00023235"/>
    </source>
</evidence>
<comment type="catalytic activity">
    <reaction evidence="11">
        <text>(3Z)-decenoyl-CoA = (2E)-decenoyl-CoA</text>
        <dbReference type="Rhea" id="RHEA:77195"/>
        <dbReference type="ChEBI" id="CHEBI:61406"/>
        <dbReference type="ChEBI" id="CHEBI:195601"/>
    </reaction>
    <physiologicalReaction direction="left-to-right" evidence="11">
        <dbReference type="Rhea" id="RHEA:77196"/>
    </physiologicalReaction>
</comment>